<protein>
    <submittedName>
        <fullName evidence="2">Uncharacterized protein</fullName>
    </submittedName>
</protein>
<keyword evidence="1" id="KW-0732">Signal</keyword>
<name>A0A3M9NJ86_9BACT</name>
<comment type="caution">
    <text evidence="2">The sequence shown here is derived from an EMBL/GenBank/DDBJ whole genome shotgun (WGS) entry which is preliminary data.</text>
</comment>
<gene>
    <name evidence="2" type="ORF">EFY79_06270</name>
</gene>
<dbReference type="AlphaFoldDB" id="A0A3M9NJ86"/>
<dbReference type="PROSITE" id="PS51257">
    <property type="entry name" value="PROKAR_LIPOPROTEIN"/>
    <property type="match status" value="1"/>
</dbReference>
<evidence type="ECO:0000313" key="2">
    <source>
        <dbReference type="EMBL" id="RNI37850.1"/>
    </source>
</evidence>
<dbReference type="Proteomes" id="UP000267223">
    <property type="component" value="Unassembled WGS sequence"/>
</dbReference>
<reference evidence="2 3" key="1">
    <citation type="submission" date="2018-11" db="EMBL/GenBank/DDBJ databases">
        <title>Draft genome sequence of Ferruginibacter sp. BO-59.</title>
        <authorList>
            <person name="Im W.T."/>
        </authorList>
    </citation>
    <scope>NUCLEOTIDE SEQUENCE [LARGE SCALE GENOMIC DNA]</scope>
    <source>
        <strain evidence="2 3">BO-59</strain>
    </source>
</reference>
<feature type="chain" id="PRO_5018071484" evidence="1">
    <location>
        <begin position="19"/>
        <end position="187"/>
    </location>
</feature>
<accession>A0A3M9NJ86</accession>
<proteinExistence type="predicted"/>
<sequence length="187" mass="21188">MNKIFYPLLLLVSFSFFSCTSDQTTVQIIRSPLLKFNLSPGNSWKADGYTLTQPSKVVEYPQDTSLPAQFYDRYVLTGSGKDDSGHTYQLTINFDLADGQQLVGLYKSDYTVERGLGGVQIVDMTDKKNLEVYNLCAEDLQNDILQIEKQKPDERIITGSFQMTLCNSRDTTQKLNILNGIIKDLKY</sequence>
<dbReference type="EMBL" id="RJJR01000004">
    <property type="protein sequence ID" value="RNI37850.1"/>
    <property type="molecule type" value="Genomic_DNA"/>
</dbReference>
<keyword evidence="3" id="KW-1185">Reference proteome</keyword>
<evidence type="ECO:0000313" key="3">
    <source>
        <dbReference type="Proteomes" id="UP000267223"/>
    </source>
</evidence>
<evidence type="ECO:0000256" key="1">
    <source>
        <dbReference type="SAM" id="SignalP"/>
    </source>
</evidence>
<feature type="signal peptide" evidence="1">
    <location>
        <begin position="1"/>
        <end position="18"/>
    </location>
</feature>
<organism evidence="2 3">
    <name type="scientific">Hanamia caeni</name>
    <dbReference type="NCBI Taxonomy" id="2294116"/>
    <lineage>
        <taxon>Bacteria</taxon>
        <taxon>Pseudomonadati</taxon>
        <taxon>Bacteroidota</taxon>
        <taxon>Chitinophagia</taxon>
        <taxon>Chitinophagales</taxon>
        <taxon>Chitinophagaceae</taxon>
        <taxon>Hanamia</taxon>
    </lineage>
</organism>
<dbReference type="RefSeq" id="WP_123119839.1">
    <property type="nucleotide sequence ID" value="NZ_RJJR01000004.1"/>
</dbReference>